<dbReference type="EMBL" id="BSTI01000011">
    <property type="protein sequence ID" value="GLY68350.1"/>
    <property type="molecule type" value="Genomic_DNA"/>
</dbReference>
<feature type="region of interest" description="Disordered" evidence="1">
    <location>
        <begin position="1"/>
        <end position="30"/>
    </location>
</feature>
<evidence type="ECO:0000256" key="1">
    <source>
        <dbReference type="SAM" id="MobiDB-lite"/>
    </source>
</evidence>
<sequence>MPGGPTLDSTRVAPVGEGLQVEREAEGMDPRERADALLARARARSPFVVTPEVATSPMDAANTQRVPRAVVNRIDREEDPDSTAVVPATLINSVQGDLRSPEPGPQTHVGLPAVRPPEPPEQEVGGLIPTTTKSTGRSDLSRRLEGL</sequence>
<organism evidence="2 3">
    <name type="scientific">Amycolatopsis taiwanensis</name>
    <dbReference type="NCBI Taxonomy" id="342230"/>
    <lineage>
        <taxon>Bacteria</taxon>
        <taxon>Bacillati</taxon>
        <taxon>Actinomycetota</taxon>
        <taxon>Actinomycetes</taxon>
        <taxon>Pseudonocardiales</taxon>
        <taxon>Pseudonocardiaceae</taxon>
        <taxon>Amycolatopsis</taxon>
    </lineage>
</organism>
<protein>
    <submittedName>
        <fullName evidence="2">Uncharacterized protein</fullName>
    </submittedName>
</protein>
<comment type="caution">
    <text evidence="2">The sequence shown here is derived from an EMBL/GenBank/DDBJ whole genome shotgun (WGS) entry which is preliminary data.</text>
</comment>
<feature type="region of interest" description="Disordered" evidence="1">
    <location>
        <begin position="93"/>
        <end position="147"/>
    </location>
</feature>
<reference evidence="2" key="1">
    <citation type="submission" date="2023-03" db="EMBL/GenBank/DDBJ databases">
        <title>Amycolatopsis taiwanensis NBRC 103393.</title>
        <authorList>
            <person name="Ichikawa N."/>
            <person name="Sato H."/>
            <person name="Tonouchi N."/>
        </authorList>
    </citation>
    <scope>NUCLEOTIDE SEQUENCE</scope>
    <source>
        <strain evidence="2">NBRC 103393</strain>
    </source>
</reference>
<proteinExistence type="predicted"/>
<feature type="compositionally biased region" description="Basic and acidic residues" evidence="1">
    <location>
        <begin position="20"/>
        <end position="30"/>
    </location>
</feature>
<dbReference type="Proteomes" id="UP001165136">
    <property type="component" value="Unassembled WGS sequence"/>
</dbReference>
<gene>
    <name evidence="2" type="ORF">Atai01_49690</name>
</gene>
<feature type="compositionally biased region" description="Polar residues" evidence="1">
    <location>
        <begin position="129"/>
        <end position="138"/>
    </location>
</feature>
<evidence type="ECO:0000313" key="3">
    <source>
        <dbReference type="Proteomes" id="UP001165136"/>
    </source>
</evidence>
<name>A0A9W6R6H7_9PSEU</name>
<keyword evidence="3" id="KW-1185">Reference proteome</keyword>
<dbReference type="AlphaFoldDB" id="A0A9W6R6H7"/>
<evidence type="ECO:0000313" key="2">
    <source>
        <dbReference type="EMBL" id="GLY68350.1"/>
    </source>
</evidence>
<accession>A0A9W6R6H7</accession>